<dbReference type="AlphaFoldDB" id="A0A645DLC5"/>
<evidence type="ECO:0000256" key="1">
    <source>
        <dbReference type="SAM" id="MobiDB-lite"/>
    </source>
</evidence>
<evidence type="ECO:0000313" key="2">
    <source>
        <dbReference type="EMBL" id="MPM90126.1"/>
    </source>
</evidence>
<sequence length="149" mass="17281">MLYRFSRSPEYNPCCNGRPERYCEPVPVRKLWFSRGTANSNLAQRRKINPYADTKGNHSCQQKRPAEIIKNPVIKSCGQSGKTRSVPKIPKDTSNKQYGRRQKNTPPNLSVFHMSASILSIERSFYCLLHFRCLFFTFPNLSEQNASRY</sequence>
<feature type="region of interest" description="Disordered" evidence="1">
    <location>
        <begin position="78"/>
        <end position="106"/>
    </location>
</feature>
<gene>
    <name evidence="2" type="ORF">SDC9_137243</name>
</gene>
<protein>
    <submittedName>
        <fullName evidence="2">Uncharacterized protein</fullName>
    </submittedName>
</protein>
<organism evidence="2">
    <name type="scientific">bioreactor metagenome</name>
    <dbReference type="NCBI Taxonomy" id="1076179"/>
    <lineage>
        <taxon>unclassified sequences</taxon>
        <taxon>metagenomes</taxon>
        <taxon>ecological metagenomes</taxon>
    </lineage>
</organism>
<reference evidence="2" key="1">
    <citation type="submission" date="2019-08" db="EMBL/GenBank/DDBJ databases">
        <authorList>
            <person name="Kucharzyk K."/>
            <person name="Murdoch R.W."/>
            <person name="Higgins S."/>
            <person name="Loffler F."/>
        </authorList>
    </citation>
    <scope>NUCLEOTIDE SEQUENCE</scope>
</reference>
<proteinExistence type="predicted"/>
<name>A0A645DLC5_9ZZZZ</name>
<accession>A0A645DLC5</accession>
<comment type="caution">
    <text evidence="2">The sequence shown here is derived from an EMBL/GenBank/DDBJ whole genome shotgun (WGS) entry which is preliminary data.</text>
</comment>
<dbReference type="EMBL" id="VSSQ01037440">
    <property type="protein sequence ID" value="MPM90126.1"/>
    <property type="molecule type" value="Genomic_DNA"/>
</dbReference>